<evidence type="ECO:0000313" key="2">
    <source>
        <dbReference type="EMBL" id="PWN37527.1"/>
    </source>
</evidence>
<dbReference type="RefSeq" id="XP_025357829.1">
    <property type="nucleotide sequence ID" value="XM_025498264.1"/>
</dbReference>
<name>A0A316VIN8_9BASI</name>
<sequence>MSGPPAQGYKISGDGYAGGGPDGSKGQNTSIGYPGGSGEQANGPAQEIAGTLPNNFSLGQTKAESKGEENTIPNPEGNNEGLSTLGRGGDQIRQPIHSHDIDIPAPSSAGAPQTNDGTRAPNAQK</sequence>
<dbReference type="EMBL" id="KZ819602">
    <property type="protein sequence ID" value="PWN37527.1"/>
    <property type="molecule type" value="Genomic_DNA"/>
</dbReference>
<dbReference type="InParanoid" id="A0A316VIN8"/>
<gene>
    <name evidence="2" type="ORF">FA14DRAFT_159545</name>
</gene>
<feature type="compositionally biased region" description="Polar residues" evidence="1">
    <location>
        <begin position="52"/>
        <end position="62"/>
    </location>
</feature>
<accession>A0A316VIN8</accession>
<evidence type="ECO:0000313" key="3">
    <source>
        <dbReference type="Proteomes" id="UP000245771"/>
    </source>
</evidence>
<protein>
    <submittedName>
        <fullName evidence="2">Uncharacterized protein</fullName>
    </submittedName>
</protein>
<proteinExistence type="predicted"/>
<reference evidence="2 3" key="1">
    <citation type="journal article" date="2018" name="Mol. Biol. Evol.">
        <title>Broad Genomic Sampling Reveals a Smut Pathogenic Ancestry of the Fungal Clade Ustilaginomycotina.</title>
        <authorList>
            <person name="Kijpornyongpan T."/>
            <person name="Mondo S.J."/>
            <person name="Barry K."/>
            <person name="Sandor L."/>
            <person name="Lee J."/>
            <person name="Lipzen A."/>
            <person name="Pangilinan J."/>
            <person name="LaButti K."/>
            <person name="Hainaut M."/>
            <person name="Henrissat B."/>
            <person name="Grigoriev I.V."/>
            <person name="Spatafora J.W."/>
            <person name="Aime M.C."/>
        </authorList>
    </citation>
    <scope>NUCLEOTIDE SEQUENCE [LARGE SCALE GENOMIC DNA]</scope>
    <source>
        <strain evidence="2 3">MCA 3882</strain>
    </source>
</reference>
<feature type="compositionally biased region" description="Polar residues" evidence="1">
    <location>
        <begin position="71"/>
        <end position="82"/>
    </location>
</feature>
<dbReference type="OrthoDB" id="3355804at2759"/>
<organism evidence="2 3">
    <name type="scientific">Meira miltonrushii</name>
    <dbReference type="NCBI Taxonomy" id="1280837"/>
    <lineage>
        <taxon>Eukaryota</taxon>
        <taxon>Fungi</taxon>
        <taxon>Dikarya</taxon>
        <taxon>Basidiomycota</taxon>
        <taxon>Ustilaginomycotina</taxon>
        <taxon>Exobasidiomycetes</taxon>
        <taxon>Exobasidiales</taxon>
        <taxon>Brachybasidiaceae</taxon>
        <taxon>Meira</taxon>
    </lineage>
</organism>
<dbReference type="Proteomes" id="UP000245771">
    <property type="component" value="Unassembled WGS sequence"/>
</dbReference>
<dbReference type="GeneID" id="37020045"/>
<evidence type="ECO:0000256" key="1">
    <source>
        <dbReference type="SAM" id="MobiDB-lite"/>
    </source>
</evidence>
<feature type="region of interest" description="Disordered" evidence="1">
    <location>
        <begin position="1"/>
        <end position="125"/>
    </location>
</feature>
<keyword evidence="3" id="KW-1185">Reference proteome</keyword>
<feature type="compositionally biased region" description="Polar residues" evidence="1">
    <location>
        <begin position="110"/>
        <end position="125"/>
    </location>
</feature>
<dbReference type="AlphaFoldDB" id="A0A316VIN8"/>